<keyword evidence="1" id="KW-0812">Transmembrane</keyword>
<feature type="transmembrane region" description="Helical" evidence="1">
    <location>
        <begin position="12"/>
        <end position="40"/>
    </location>
</feature>
<feature type="transmembrane region" description="Helical" evidence="1">
    <location>
        <begin position="80"/>
        <end position="102"/>
    </location>
</feature>
<keyword evidence="1" id="KW-0472">Membrane</keyword>
<comment type="caution">
    <text evidence="2">The sequence shown here is derived from an EMBL/GenBank/DDBJ whole genome shotgun (WGS) entry which is preliminary data.</text>
</comment>
<dbReference type="Proteomes" id="UP000225889">
    <property type="component" value="Unassembled WGS sequence"/>
</dbReference>
<keyword evidence="1" id="KW-1133">Transmembrane helix</keyword>
<evidence type="ECO:0000313" key="2">
    <source>
        <dbReference type="EMBL" id="PHU33717.1"/>
    </source>
</evidence>
<reference evidence="2 3" key="2">
    <citation type="submission" date="2017-10" db="EMBL/GenBank/DDBJ databases">
        <authorList>
            <person name="Banno H."/>
            <person name="Chua N.-H."/>
        </authorList>
    </citation>
    <scope>NUCLEOTIDE SEQUENCE [LARGE SCALE GENOMIC DNA]</scope>
    <source>
        <strain evidence="2 3">JK626</strain>
    </source>
</reference>
<reference evidence="2 3" key="1">
    <citation type="submission" date="2017-10" db="EMBL/GenBank/DDBJ databases">
        <title>Resolving the taxonomy of Roseburia spp., Eubacterium rectale and Agathobacter spp. through phylogenomic analysis.</title>
        <authorList>
            <person name="Sheridan P.O."/>
            <person name="Walker A.W."/>
            <person name="Duncan S.H."/>
            <person name="Scott K.P."/>
            <person name="Toole P.W.O."/>
            <person name="Luis P."/>
            <person name="Flint H.J."/>
        </authorList>
    </citation>
    <scope>NUCLEOTIDE SEQUENCE [LARGE SCALE GENOMIC DNA]</scope>
    <source>
        <strain evidence="2 3">JK626</strain>
    </source>
</reference>
<feature type="transmembrane region" description="Helical" evidence="1">
    <location>
        <begin position="52"/>
        <end position="74"/>
    </location>
</feature>
<dbReference type="AlphaFoldDB" id="A0A2G3DRQ1"/>
<evidence type="ECO:0000256" key="1">
    <source>
        <dbReference type="SAM" id="Phobius"/>
    </source>
</evidence>
<dbReference type="RefSeq" id="WP_099392848.1">
    <property type="nucleotide sequence ID" value="NZ_PDYF01000083.1"/>
</dbReference>
<evidence type="ECO:0000313" key="3">
    <source>
        <dbReference type="Proteomes" id="UP000225889"/>
    </source>
</evidence>
<proteinExistence type="predicted"/>
<gene>
    <name evidence="2" type="ORF">CSX01_14380</name>
</gene>
<protein>
    <submittedName>
        <fullName evidence="2">Uncharacterized protein</fullName>
    </submittedName>
</protein>
<sequence length="104" mass="12074">MSNKVWEVFALILSLVLAFKFFGGSVWMMIIIYGVFLLYIRDKRDEWKYEKKYIIVRAISTLGLLAIILGKIIVNDLFVIMGGALVACTLAPLIVMDFYYYYKK</sequence>
<name>A0A2G3DRQ1_9FIRM</name>
<organism evidence="2 3">
    <name type="scientific">Pseudobutyrivibrio ruminis</name>
    <dbReference type="NCBI Taxonomy" id="46206"/>
    <lineage>
        <taxon>Bacteria</taxon>
        <taxon>Bacillati</taxon>
        <taxon>Bacillota</taxon>
        <taxon>Clostridia</taxon>
        <taxon>Lachnospirales</taxon>
        <taxon>Lachnospiraceae</taxon>
        <taxon>Pseudobutyrivibrio</taxon>
    </lineage>
</organism>
<dbReference type="EMBL" id="PDYF01000083">
    <property type="protein sequence ID" value="PHU33717.1"/>
    <property type="molecule type" value="Genomic_DNA"/>
</dbReference>
<accession>A0A2G3DRQ1</accession>